<protein>
    <submittedName>
        <fullName evidence="3">17997_t:CDS:1</fullName>
    </submittedName>
</protein>
<comment type="caution">
    <text evidence="3">The sequence shown here is derived from an EMBL/GenBank/DDBJ whole genome shotgun (WGS) entry which is preliminary data.</text>
</comment>
<dbReference type="Pfam" id="PF22693">
    <property type="entry name" value="MACPF_1"/>
    <property type="match status" value="1"/>
</dbReference>
<dbReference type="InterPro" id="IPR054586">
    <property type="entry name" value="MACPF_1_fungal"/>
</dbReference>
<evidence type="ECO:0000259" key="2">
    <source>
        <dbReference type="PROSITE" id="PS50011"/>
    </source>
</evidence>
<comment type="similarity">
    <text evidence="1">Belongs to the sel-1 family.</text>
</comment>
<sequence length="1035" mass="120107">MPHRKIYQFVEERLVREKKIKLIEYDRFRQPPSELVDSKDERMTNVKLLNNELVNLSLLRNLDGYDDKAVGSLMVEGAPLEWDKKLKLTNQIVYGLKFLHDQGVVHSELNPKNIVMHGEIPKLTNIGMSQIRNRPSCAIILEKLKIISLSDTFVADNVKGSSDTRKSMPRPYINIDCVLDYNYVLKEQRVIQLKVEFINHLALNKGRNLDGFDFIPAKKSILYDNGNLKTDKVYMSSPIIYLPKSKNSPWWELNKLSLFMTQPKKTRDSKDDDARIHVPVATVNYTCKATNEFIENVRNALNSSDSSEIKKNLERTFNDYGNYVVTKVTLGGVITIRNWSKVSAESRSYLMCYIQRGIFYGKGKVSEIFEDVPLNRIPPLETSIDMRTLGDLYTWFKGVYDCNFAEIISYEEIIPSYELLPDNLRNQIFKEMGFVPNEKPCNALIPNIPTDYDKQDILKWIIDKPPHNLYLGDWVHENALQHGVILQHSGLGHGKFAAFKFLKEPEITVINKITVLLEQPQTRQEAYLLENGIILKEEDGLELDKIPFGEYSSTLNCPLEDFKHSKDELSTAIYCRIIFNAVKISFNLSDIKVLPDFSYAVNTALRNNLPFKKLCELFGNDYGHLLSRTFTLGGILSKKYKSTGIILPQKRIILEYDIDDQTPREIEKKLKEWNKEFKHLDTSFFLNNSGDIIYRNKLGDWLKDLFENKDTRSNWNVVAHEDWAPLYKIMKKTHKNIEETFDDTYHLVCNGEVPLSKDQTTTIIKFPESLIDDKYYIYGVVIMKNANGSWDAISKVSVRFDYPNKQTYQENIVLRWCVVDTDERGFIVGESNLYSLDLFGDYLDDHNEDFDENLEIEPRFPPQMSLDDAIKQHTYPDGNTLEAWKTFVNHSRKGSIIADYWIGYYLQQDILKSRTVYEEDIEYVIQGEDTYTQVAMKYYQKAANANYPEAQLRYGFGLYYGLGVDKDKNEATRYFKLAAENNNPTAMYNLGVIWMFGDNKREKEEGEQWLIKSARLGQLKAIEICDSKDIKYRYP</sequence>
<evidence type="ECO:0000313" key="4">
    <source>
        <dbReference type="Proteomes" id="UP000789759"/>
    </source>
</evidence>
<dbReference type="InterPro" id="IPR050767">
    <property type="entry name" value="Sel1_AlgK"/>
</dbReference>
<dbReference type="Gene3D" id="1.10.510.10">
    <property type="entry name" value="Transferase(Phosphotransferase) domain 1"/>
    <property type="match status" value="1"/>
</dbReference>
<evidence type="ECO:0000256" key="1">
    <source>
        <dbReference type="ARBA" id="ARBA00038101"/>
    </source>
</evidence>
<keyword evidence="4" id="KW-1185">Reference proteome</keyword>
<dbReference type="InterPro" id="IPR000719">
    <property type="entry name" value="Prot_kinase_dom"/>
</dbReference>
<reference evidence="3" key="1">
    <citation type="submission" date="2021-06" db="EMBL/GenBank/DDBJ databases">
        <authorList>
            <person name="Kallberg Y."/>
            <person name="Tangrot J."/>
            <person name="Rosling A."/>
        </authorList>
    </citation>
    <scope>NUCLEOTIDE SEQUENCE</scope>
    <source>
        <strain evidence="3">FL966</strain>
    </source>
</reference>
<gene>
    <name evidence="3" type="ORF">CPELLU_LOCUS2156</name>
</gene>
<dbReference type="PANTHER" id="PTHR11102:SF160">
    <property type="entry name" value="ERAD-ASSOCIATED E3 UBIQUITIN-PROTEIN LIGASE COMPONENT HRD3"/>
    <property type="match status" value="1"/>
</dbReference>
<accession>A0A9N8WQI6</accession>
<dbReference type="Gene3D" id="1.25.40.10">
    <property type="entry name" value="Tetratricopeptide repeat domain"/>
    <property type="match status" value="1"/>
</dbReference>
<name>A0A9N8WQI6_9GLOM</name>
<dbReference type="InterPro" id="IPR011990">
    <property type="entry name" value="TPR-like_helical_dom_sf"/>
</dbReference>
<dbReference type="PANTHER" id="PTHR11102">
    <property type="entry name" value="SEL-1-LIKE PROTEIN"/>
    <property type="match status" value="1"/>
</dbReference>
<dbReference type="Pfam" id="PF08238">
    <property type="entry name" value="Sel1"/>
    <property type="match status" value="3"/>
</dbReference>
<dbReference type="EMBL" id="CAJVQA010000892">
    <property type="protein sequence ID" value="CAG8494714.1"/>
    <property type="molecule type" value="Genomic_DNA"/>
</dbReference>
<dbReference type="PROSITE" id="PS50011">
    <property type="entry name" value="PROTEIN_KINASE_DOM"/>
    <property type="match status" value="1"/>
</dbReference>
<proteinExistence type="inferred from homology"/>
<dbReference type="AlphaFoldDB" id="A0A9N8WQI6"/>
<dbReference type="SUPFAM" id="SSF81901">
    <property type="entry name" value="HCP-like"/>
    <property type="match status" value="1"/>
</dbReference>
<organism evidence="3 4">
    <name type="scientific">Cetraspora pellucida</name>
    <dbReference type="NCBI Taxonomy" id="1433469"/>
    <lineage>
        <taxon>Eukaryota</taxon>
        <taxon>Fungi</taxon>
        <taxon>Fungi incertae sedis</taxon>
        <taxon>Mucoromycota</taxon>
        <taxon>Glomeromycotina</taxon>
        <taxon>Glomeromycetes</taxon>
        <taxon>Diversisporales</taxon>
        <taxon>Gigasporaceae</taxon>
        <taxon>Cetraspora</taxon>
    </lineage>
</organism>
<dbReference type="InterPro" id="IPR006597">
    <property type="entry name" value="Sel1-like"/>
</dbReference>
<dbReference type="SUPFAM" id="SSF56112">
    <property type="entry name" value="Protein kinase-like (PK-like)"/>
    <property type="match status" value="1"/>
</dbReference>
<dbReference type="GO" id="GO:0004672">
    <property type="term" value="F:protein kinase activity"/>
    <property type="evidence" value="ECO:0007669"/>
    <property type="project" value="InterPro"/>
</dbReference>
<dbReference type="OrthoDB" id="626167at2759"/>
<dbReference type="SMART" id="SM00671">
    <property type="entry name" value="SEL1"/>
    <property type="match status" value="2"/>
</dbReference>
<dbReference type="GO" id="GO:0005524">
    <property type="term" value="F:ATP binding"/>
    <property type="evidence" value="ECO:0007669"/>
    <property type="project" value="InterPro"/>
</dbReference>
<dbReference type="Proteomes" id="UP000789759">
    <property type="component" value="Unassembled WGS sequence"/>
</dbReference>
<evidence type="ECO:0000313" key="3">
    <source>
        <dbReference type="EMBL" id="CAG8494714.1"/>
    </source>
</evidence>
<feature type="domain" description="Protein kinase" evidence="2">
    <location>
        <begin position="1"/>
        <end position="396"/>
    </location>
</feature>
<dbReference type="InterPro" id="IPR011009">
    <property type="entry name" value="Kinase-like_dom_sf"/>
</dbReference>